<keyword evidence="3" id="KW-0050">Antiport</keyword>
<dbReference type="KEGG" id="eac:EAL2_808p03150"/>
<dbReference type="InterPro" id="IPR002758">
    <property type="entry name" value="Cation_antiport_E"/>
</dbReference>
<evidence type="ECO:0000256" key="3">
    <source>
        <dbReference type="ARBA" id="ARBA00022449"/>
    </source>
</evidence>
<keyword evidence="4" id="KW-1003">Cell membrane</keyword>
<dbReference type="OrthoDB" id="9800498at2"/>
<geneLocation type="plasmid" evidence="8 9">
    <name>EAL2_808p</name>
</geneLocation>
<keyword evidence="3" id="KW-0813">Transport</keyword>
<gene>
    <name evidence="8" type="ORF">EAL2_808p03150</name>
</gene>
<dbReference type="RefSeq" id="WP_025436688.1">
    <property type="nucleotide sequence ID" value="NZ_CP007453.1"/>
</dbReference>
<evidence type="ECO:0000256" key="7">
    <source>
        <dbReference type="ARBA" id="ARBA00023136"/>
    </source>
</evidence>
<dbReference type="eggNOG" id="COG1863">
    <property type="taxonomic scope" value="Bacteria"/>
</dbReference>
<evidence type="ECO:0000256" key="6">
    <source>
        <dbReference type="ARBA" id="ARBA00022989"/>
    </source>
</evidence>
<dbReference type="HOGENOM" id="CLU_086615_6_2_9"/>
<evidence type="ECO:0000313" key="9">
    <source>
        <dbReference type="Proteomes" id="UP000019591"/>
    </source>
</evidence>
<dbReference type="PATRIC" id="fig|1286171.3.peg.2491"/>
<proteinExistence type="inferred from homology"/>
<evidence type="ECO:0000256" key="5">
    <source>
        <dbReference type="ARBA" id="ARBA00022692"/>
    </source>
</evidence>
<comment type="similarity">
    <text evidence="2">Belongs to the CPA3 antiporters (TC 2.A.63) subunit E family.</text>
</comment>
<evidence type="ECO:0000256" key="4">
    <source>
        <dbReference type="ARBA" id="ARBA00022475"/>
    </source>
</evidence>
<keyword evidence="5" id="KW-0812">Transmembrane</keyword>
<dbReference type="EMBL" id="CP007453">
    <property type="protein sequence ID" value="AHM57820.1"/>
    <property type="molecule type" value="Genomic_DNA"/>
</dbReference>
<evidence type="ECO:0000256" key="2">
    <source>
        <dbReference type="ARBA" id="ARBA00006228"/>
    </source>
</evidence>
<dbReference type="AlphaFoldDB" id="W8TA93"/>
<keyword evidence="6" id="KW-1133">Transmembrane helix</keyword>
<evidence type="ECO:0008006" key="10">
    <source>
        <dbReference type="Google" id="ProtNLM"/>
    </source>
</evidence>
<dbReference type="Pfam" id="PF01899">
    <property type="entry name" value="MNHE"/>
    <property type="match status" value="1"/>
</dbReference>
<dbReference type="PANTHER" id="PTHR34584">
    <property type="entry name" value="NA(+)/H(+) ANTIPORTER SUBUNIT E1"/>
    <property type="match status" value="1"/>
</dbReference>
<dbReference type="GO" id="GO:0008324">
    <property type="term" value="F:monoatomic cation transmembrane transporter activity"/>
    <property type="evidence" value="ECO:0007669"/>
    <property type="project" value="InterPro"/>
</dbReference>
<protein>
    <recommendedName>
        <fullName evidence="10">Sodium:proton antiporter</fullName>
    </recommendedName>
</protein>
<accession>W8TA93</accession>
<comment type="subcellular location">
    <subcellularLocation>
        <location evidence="1">Cell membrane</location>
        <topology evidence="1">Multi-pass membrane protein</topology>
    </subcellularLocation>
</comment>
<reference evidence="8 9" key="1">
    <citation type="journal article" date="2014" name="Genome Announc.">
        <title>Complete Genome Sequence of Amino Acid-Utilizing Eubacterium acidaminophilum al-2 (DSM 3953).</title>
        <authorList>
            <person name="Poehlein A."/>
            <person name="Andreesen J.R."/>
            <person name="Daniel R."/>
        </authorList>
    </citation>
    <scope>NUCLEOTIDE SEQUENCE [LARGE SCALE GENOMIC DNA]</scope>
    <source>
        <strain evidence="8 9">DSM 3953</strain>
        <plasmid evidence="9">Plasmid EAL2_808p</plasmid>
    </source>
</reference>
<evidence type="ECO:0000313" key="8">
    <source>
        <dbReference type="EMBL" id="AHM57820.1"/>
    </source>
</evidence>
<name>W8TA93_PEPAC</name>
<dbReference type="Proteomes" id="UP000019591">
    <property type="component" value="Plasmid EAL2_808p"/>
</dbReference>
<keyword evidence="9" id="KW-1185">Reference proteome</keyword>
<keyword evidence="8" id="KW-0614">Plasmid</keyword>
<sequence>MARKIFYACEYVILLLKEVVAANVAVARIVLSRNMDVSPAVVSFESRLKSDFLRTILANSITLTPGTITIDMQEGKYTVHCLREEFGKGLGNSRFEEILLKIEGMKP</sequence>
<organism evidence="8 9">
    <name type="scientific">Peptoclostridium acidaminophilum DSM 3953</name>
    <dbReference type="NCBI Taxonomy" id="1286171"/>
    <lineage>
        <taxon>Bacteria</taxon>
        <taxon>Bacillati</taxon>
        <taxon>Bacillota</taxon>
        <taxon>Clostridia</taxon>
        <taxon>Peptostreptococcales</taxon>
        <taxon>Peptoclostridiaceae</taxon>
        <taxon>Peptoclostridium</taxon>
    </lineage>
</organism>
<dbReference type="PANTHER" id="PTHR34584:SF1">
    <property type="entry name" value="NA(+)_H(+) ANTIPORTER SUBUNIT E1"/>
    <property type="match status" value="1"/>
</dbReference>
<keyword evidence="7" id="KW-0472">Membrane</keyword>
<evidence type="ECO:0000256" key="1">
    <source>
        <dbReference type="ARBA" id="ARBA00004651"/>
    </source>
</evidence>
<dbReference type="GO" id="GO:0015297">
    <property type="term" value="F:antiporter activity"/>
    <property type="evidence" value="ECO:0007669"/>
    <property type="project" value="UniProtKB-KW"/>
</dbReference>
<dbReference type="GO" id="GO:0005886">
    <property type="term" value="C:plasma membrane"/>
    <property type="evidence" value="ECO:0007669"/>
    <property type="project" value="UniProtKB-SubCell"/>
</dbReference>